<protein>
    <submittedName>
        <fullName evidence="1">Uncharacterized protein</fullName>
    </submittedName>
</protein>
<accession>A0A0V0RXI4</accession>
<evidence type="ECO:0000313" key="2">
    <source>
        <dbReference type="Proteomes" id="UP000054630"/>
    </source>
</evidence>
<evidence type="ECO:0000313" key="1">
    <source>
        <dbReference type="EMBL" id="KRX19185.1"/>
    </source>
</evidence>
<reference evidence="1 2" key="1">
    <citation type="submission" date="2015-01" db="EMBL/GenBank/DDBJ databases">
        <title>Evolution of Trichinella species and genotypes.</title>
        <authorList>
            <person name="Korhonen P.K."/>
            <person name="Edoardo P."/>
            <person name="Giuseppe L.R."/>
            <person name="Gasser R.B."/>
        </authorList>
    </citation>
    <scope>NUCLEOTIDE SEQUENCE [LARGE SCALE GENOMIC DNA]</scope>
    <source>
        <strain evidence="1">ISS37</strain>
    </source>
</reference>
<name>A0A0V0RXI4_9BILA</name>
<keyword evidence="2" id="KW-1185">Reference proteome</keyword>
<dbReference type="OrthoDB" id="5928774at2759"/>
<dbReference type="Proteomes" id="UP000054630">
    <property type="component" value="Unassembled WGS sequence"/>
</dbReference>
<dbReference type="AlphaFoldDB" id="A0A0V0RXI4"/>
<proteinExistence type="predicted"/>
<dbReference type="EMBL" id="JYDL01000062">
    <property type="protein sequence ID" value="KRX19185.1"/>
    <property type="molecule type" value="Genomic_DNA"/>
</dbReference>
<organism evidence="1 2">
    <name type="scientific">Trichinella nelsoni</name>
    <dbReference type="NCBI Taxonomy" id="6336"/>
    <lineage>
        <taxon>Eukaryota</taxon>
        <taxon>Metazoa</taxon>
        <taxon>Ecdysozoa</taxon>
        <taxon>Nematoda</taxon>
        <taxon>Enoplea</taxon>
        <taxon>Dorylaimia</taxon>
        <taxon>Trichinellida</taxon>
        <taxon>Trichinellidae</taxon>
        <taxon>Trichinella</taxon>
    </lineage>
</organism>
<comment type="caution">
    <text evidence="1">The sequence shown here is derived from an EMBL/GenBank/DDBJ whole genome shotgun (WGS) entry which is preliminary data.</text>
</comment>
<gene>
    <name evidence="1" type="ORF">T07_9674</name>
</gene>
<sequence length="93" mass="10459">MKTFHSVHSAMLIITNVRLERFSHDSSDRFVVPVTQALAWSQYANFLCPQATPQAMPQAFSQKFRFFKNLALGVAPGYASGHKKICIFPQAMP</sequence>